<dbReference type="SUPFAM" id="SSF56112">
    <property type="entry name" value="Protein kinase-like (PK-like)"/>
    <property type="match status" value="1"/>
</dbReference>
<keyword evidence="14" id="KW-1185">Reference proteome</keyword>
<keyword evidence="6" id="KW-0677">Repeat</keyword>
<feature type="compositionally biased region" description="Polar residues" evidence="10">
    <location>
        <begin position="295"/>
        <end position="306"/>
    </location>
</feature>
<name>A0A6J0MFE0_RAPSA</name>
<dbReference type="SUPFAM" id="SSF52058">
    <property type="entry name" value="L domain-like"/>
    <property type="match status" value="1"/>
</dbReference>
<evidence type="ECO:0000256" key="4">
    <source>
        <dbReference type="ARBA" id="ARBA00022692"/>
    </source>
</evidence>
<feature type="signal peptide" evidence="12">
    <location>
        <begin position="1"/>
        <end position="25"/>
    </location>
</feature>
<dbReference type="KEGG" id="rsz:108842281"/>
<keyword evidence="4 11" id="KW-0812">Transmembrane</keyword>
<dbReference type="InterPro" id="IPR005181">
    <property type="entry name" value="SASA"/>
</dbReference>
<evidence type="ECO:0000256" key="6">
    <source>
        <dbReference type="ARBA" id="ARBA00022737"/>
    </source>
</evidence>
<dbReference type="InterPro" id="IPR000719">
    <property type="entry name" value="Prot_kinase_dom"/>
</dbReference>
<evidence type="ECO:0000256" key="10">
    <source>
        <dbReference type="SAM" id="MobiDB-lite"/>
    </source>
</evidence>
<dbReference type="RefSeq" id="XP_018470648.2">
    <property type="nucleotide sequence ID" value="XM_018615146.2"/>
</dbReference>
<dbReference type="AlphaFoldDB" id="A0A6J0MFE0"/>
<feature type="chain" id="PRO_5040960312" evidence="12">
    <location>
        <begin position="26"/>
        <end position="1041"/>
    </location>
</feature>
<evidence type="ECO:0000313" key="15">
    <source>
        <dbReference type="RefSeq" id="XP_018470648.2"/>
    </source>
</evidence>
<dbReference type="PROSITE" id="PS50011">
    <property type="entry name" value="PROTEIN_KINASE_DOM"/>
    <property type="match status" value="1"/>
</dbReference>
<proteinExistence type="predicted"/>
<feature type="region of interest" description="Disordered" evidence="10">
    <location>
        <begin position="631"/>
        <end position="657"/>
    </location>
</feature>
<dbReference type="GO" id="GO:0016787">
    <property type="term" value="F:hydrolase activity"/>
    <property type="evidence" value="ECO:0007669"/>
    <property type="project" value="UniProtKB-KW"/>
</dbReference>
<keyword evidence="7" id="KW-0378">Hydrolase</keyword>
<dbReference type="Gene3D" id="3.30.200.20">
    <property type="entry name" value="Phosphorylase Kinase, domain 1"/>
    <property type="match status" value="1"/>
</dbReference>
<keyword evidence="9 11" id="KW-0472">Membrane</keyword>
<dbReference type="OrthoDB" id="346907at2759"/>
<dbReference type="InterPro" id="IPR001611">
    <property type="entry name" value="Leu-rich_rpt"/>
</dbReference>
<evidence type="ECO:0000256" key="12">
    <source>
        <dbReference type="SAM" id="SignalP"/>
    </source>
</evidence>
<dbReference type="PANTHER" id="PTHR48007">
    <property type="entry name" value="LEUCINE-RICH REPEAT RECEPTOR-LIKE PROTEIN KINASE PXC1"/>
    <property type="match status" value="1"/>
</dbReference>
<dbReference type="InterPro" id="IPR046959">
    <property type="entry name" value="PRK1-6/SRF4-like"/>
</dbReference>
<comment type="subcellular location">
    <subcellularLocation>
        <location evidence="1">Membrane</location>
        <topology evidence="1">Single-pass membrane protein</topology>
    </subcellularLocation>
</comment>
<dbReference type="PANTHER" id="PTHR48007:SF47">
    <property type="entry name" value="PROTEIN KINASE DOMAIN-CONTAINING PROTEIN"/>
    <property type="match status" value="1"/>
</dbReference>
<feature type="domain" description="Protein kinase" evidence="13">
    <location>
        <begin position="472"/>
        <end position="758"/>
    </location>
</feature>
<dbReference type="FunFam" id="3.80.10.10:FF:001134">
    <property type="entry name" value="Leucine-rich repeat receptor-like protein kinase"/>
    <property type="match status" value="1"/>
</dbReference>
<keyword evidence="3" id="KW-0433">Leucine-rich repeat</keyword>
<evidence type="ECO:0000313" key="14">
    <source>
        <dbReference type="Proteomes" id="UP000504610"/>
    </source>
</evidence>
<keyword evidence="5 12" id="KW-0732">Signal</keyword>
<evidence type="ECO:0000256" key="2">
    <source>
        <dbReference type="ARBA" id="ARBA00022553"/>
    </source>
</evidence>
<dbReference type="Gene3D" id="1.10.510.10">
    <property type="entry name" value="Transferase(Phosphotransferase) domain 1"/>
    <property type="match status" value="1"/>
</dbReference>
<feature type="region of interest" description="Disordered" evidence="10">
    <location>
        <begin position="295"/>
        <end position="331"/>
    </location>
</feature>
<evidence type="ECO:0000256" key="5">
    <source>
        <dbReference type="ARBA" id="ARBA00022729"/>
    </source>
</evidence>
<feature type="compositionally biased region" description="Polar residues" evidence="10">
    <location>
        <begin position="316"/>
        <end position="331"/>
    </location>
</feature>
<dbReference type="Pfam" id="PF00069">
    <property type="entry name" value="Pkinase"/>
    <property type="match status" value="1"/>
</dbReference>
<evidence type="ECO:0000256" key="1">
    <source>
        <dbReference type="ARBA" id="ARBA00004167"/>
    </source>
</evidence>
<sequence length="1041" mass="112837">MTFNRSNLFSLFLLLHLLVPTQVQALNTDGVLLLSFKYSILSDPLSVLRNWNYDDKTPCLWTGVTCTELGKSSTPDMFRVTSLVLPNKHLLGSIAPDLFSIPHLRILDLSSNFFNGSLPDSVFNATELSVISLGSNNLSGDLPASINSVTNLQLLNLSANAFTGKIPLSLSLLKNLTVVSLTKNSFSGDIPGGFEAVEVLDLSSNLLNGSLPQDLGGRSMHYLSLSHNKVSGVIPPGFAEKFPANATVDLSFNNLTGPIPSSLSLLNQKAESFSGNPELCGKPLKTLCSIPSTLSNPPNIPENTSPAIAVKPRSSAPPTNSSTESPNQTVKSKLKPSTIAGIIVADIVGLAIIALFVLYVHQVRKRRRSPDSSTLSLFTICLDKDEAKKSKPSVVVEVNVTESPDAKTACGSSCINGGRYDETSTSESDDAENQQTVKAFDRTDGGRLKQSAQSRLVTVDGETRLDLDTLLKASAYVLGTNGAGIVYKAVLENGTAFAVRRIETESCATAKVKEFEREVRAIAKLRHPNLVRVRGFCWGNDEKLLISDYVPNGSLLGSLTATKTSASSSTPSMQHPLSFEARVKIAKGMARGLSYINEKKHVHGNIKPNNILLNSENEPIITDLGLERLMTPAREPPHTNGPTSSSPCYQPPERCTSEKPNPKWDVYSFGVILLELLTGKTFSVDQDVDQWSELLDGSEVEEKCRFLRLVDGAIRSDVARNEDAATVCFRLGIECVSSLPQKRPSMKETGRHLESAYISDHTLRVSSVLKDIFVSDNISPKMEGRSTTSAAESPEIQSHPPSQIFILSGQSNMAGRGGVVKDHHLNRWVWDKIVPSECAPDSSILRLSADLRWEEAREPLHADIDTGKVCGVGPGMAFANAVRNRSDSDSGDVIGLVPCAVGGTAIKEWERGSHLYETMVKRAEESRKRGGEIKAMLWYQGESDVLDIHDAESYGSNMSRLIKNLRHDLNLPSLPIIQVAIASGGGYIDKVREAQLGLKLSNVVCVDAKGLQLKPDNLHLTTEAQVQLGLSLAQAYLSNFC</sequence>
<dbReference type="InterPro" id="IPR032675">
    <property type="entry name" value="LRR_dom_sf"/>
</dbReference>
<keyword evidence="2" id="KW-0597">Phosphoprotein</keyword>
<organism evidence="14 15">
    <name type="scientific">Raphanus sativus</name>
    <name type="common">Radish</name>
    <name type="synonym">Raphanus raphanistrum var. sativus</name>
    <dbReference type="NCBI Taxonomy" id="3726"/>
    <lineage>
        <taxon>Eukaryota</taxon>
        <taxon>Viridiplantae</taxon>
        <taxon>Streptophyta</taxon>
        <taxon>Embryophyta</taxon>
        <taxon>Tracheophyta</taxon>
        <taxon>Spermatophyta</taxon>
        <taxon>Magnoliopsida</taxon>
        <taxon>eudicotyledons</taxon>
        <taxon>Gunneridae</taxon>
        <taxon>Pentapetalae</taxon>
        <taxon>rosids</taxon>
        <taxon>malvids</taxon>
        <taxon>Brassicales</taxon>
        <taxon>Brassicaceae</taxon>
        <taxon>Brassiceae</taxon>
        <taxon>Raphanus</taxon>
    </lineage>
</organism>
<evidence type="ECO:0000256" key="11">
    <source>
        <dbReference type="SAM" id="Phobius"/>
    </source>
</evidence>
<evidence type="ECO:0000256" key="9">
    <source>
        <dbReference type="ARBA" id="ARBA00023136"/>
    </source>
</evidence>
<dbReference type="GO" id="GO:0016020">
    <property type="term" value="C:membrane"/>
    <property type="evidence" value="ECO:0007669"/>
    <property type="project" value="UniProtKB-SubCell"/>
</dbReference>
<reference evidence="15" key="1">
    <citation type="submission" date="2025-08" db="UniProtKB">
        <authorList>
            <consortium name="RefSeq"/>
        </authorList>
    </citation>
    <scope>IDENTIFICATION</scope>
    <source>
        <tissue evidence="15">Leaf</tissue>
    </source>
</reference>
<dbReference type="Gene3D" id="3.40.50.1110">
    <property type="entry name" value="SGNH hydrolase"/>
    <property type="match status" value="1"/>
</dbReference>
<protein>
    <submittedName>
        <fullName evidence="15">Receptor protein kinase-like protein At4g34220</fullName>
    </submittedName>
</protein>
<keyword evidence="8 11" id="KW-1133">Transmembrane helix</keyword>
<evidence type="ECO:0000256" key="7">
    <source>
        <dbReference type="ARBA" id="ARBA00022801"/>
    </source>
</evidence>
<gene>
    <name evidence="15" type="primary">LOC108842281</name>
</gene>
<dbReference type="GO" id="GO:0004672">
    <property type="term" value="F:protein kinase activity"/>
    <property type="evidence" value="ECO:0007669"/>
    <property type="project" value="InterPro"/>
</dbReference>
<dbReference type="InterPro" id="IPR013210">
    <property type="entry name" value="LRR_N_plant-typ"/>
</dbReference>
<dbReference type="Pfam" id="PF08263">
    <property type="entry name" value="LRRNT_2"/>
    <property type="match status" value="1"/>
</dbReference>
<dbReference type="InterPro" id="IPR011009">
    <property type="entry name" value="Kinase-like_dom_sf"/>
</dbReference>
<dbReference type="FunFam" id="3.80.10.10:FF:000722">
    <property type="entry name" value="Leucine-rich repeat receptor-like protein kinase"/>
    <property type="match status" value="1"/>
</dbReference>
<dbReference type="GeneID" id="108842281"/>
<feature type="transmembrane region" description="Helical" evidence="11">
    <location>
        <begin position="339"/>
        <end position="360"/>
    </location>
</feature>
<dbReference type="Pfam" id="PF00560">
    <property type="entry name" value="LRR_1"/>
    <property type="match status" value="3"/>
</dbReference>
<evidence type="ECO:0000259" key="13">
    <source>
        <dbReference type="PROSITE" id="PS50011"/>
    </source>
</evidence>
<dbReference type="CDD" id="cd14066">
    <property type="entry name" value="STKc_IRAK"/>
    <property type="match status" value="1"/>
</dbReference>
<accession>A0A6J0MFE0</accession>
<evidence type="ECO:0000256" key="3">
    <source>
        <dbReference type="ARBA" id="ARBA00022614"/>
    </source>
</evidence>
<dbReference type="SUPFAM" id="SSF52266">
    <property type="entry name" value="SGNH hydrolase"/>
    <property type="match status" value="1"/>
</dbReference>
<dbReference type="Pfam" id="PF03629">
    <property type="entry name" value="SASA"/>
    <property type="match status" value="1"/>
</dbReference>
<evidence type="ECO:0000256" key="8">
    <source>
        <dbReference type="ARBA" id="ARBA00022989"/>
    </source>
</evidence>
<dbReference type="InterPro" id="IPR036514">
    <property type="entry name" value="SGNH_hydro_sf"/>
</dbReference>
<dbReference type="Proteomes" id="UP000504610">
    <property type="component" value="Unplaced"/>
</dbReference>
<dbReference type="Gene3D" id="3.80.10.10">
    <property type="entry name" value="Ribonuclease Inhibitor"/>
    <property type="match status" value="2"/>
</dbReference>
<dbReference type="GO" id="GO:0005524">
    <property type="term" value="F:ATP binding"/>
    <property type="evidence" value="ECO:0007669"/>
    <property type="project" value="InterPro"/>
</dbReference>